<organism evidence="1">
    <name type="scientific">Myoviridae sp. ct78050</name>
    <dbReference type="NCBI Taxonomy" id="2826617"/>
    <lineage>
        <taxon>Viruses</taxon>
        <taxon>Duplodnaviria</taxon>
        <taxon>Heunggongvirae</taxon>
        <taxon>Uroviricota</taxon>
        <taxon>Caudoviricetes</taxon>
    </lineage>
</organism>
<evidence type="ECO:0008006" key="2">
    <source>
        <dbReference type="Google" id="ProtNLM"/>
    </source>
</evidence>
<evidence type="ECO:0000313" key="1">
    <source>
        <dbReference type="EMBL" id="DAE25030.1"/>
    </source>
</evidence>
<sequence length="114" mass="13319">MDDLTNEQKLLLTAMYRDYLELSKKVGPEKANRFGDSDEINYKYFIDRSNDYVSTLCWTLKRKGYIDCYSGDDKANGISITDDTIIYFENKFKNNVSKVLDSINELLNFVPLFK</sequence>
<protein>
    <recommendedName>
        <fullName evidence="2">Phage protein</fullName>
    </recommendedName>
</protein>
<dbReference type="EMBL" id="BK015791">
    <property type="protein sequence ID" value="DAE25030.1"/>
    <property type="molecule type" value="Genomic_DNA"/>
</dbReference>
<name>A0A8S5R0P2_9CAUD</name>
<accession>A0A8S5R0P2</accession>
<proteinExistence type="predicted"/>
<reference evidence="1" key="1">
    <citation type="journal article" date="2021" name="Proc. Natl. Acad. Sci. U.S.A.">
        <title>A Catalog of Tens of Thousands of Viruses from Human Metagenomes Reveals Hidden Associations with Chronic Diseases.</title>
        <authorList>
            <person name="Tisza M.J."/>
            <person name="Buck C.B."/>
        </authorList>
    </citation>
    <scope>NUCLEOTIDE SEQUENCE</scope>
    <source>
        <strain evidence="1">Ct78050</strain>
    </source>
</reference>